<comment type="caution">
    <text evidence="1">The sequence shown here is derived from an EMBL/GenBank/DDBJ whole genome shotgun (WGS) entry which is preliminary data.</text>
</comment>
<organism evidence="1 2">
    <name type="scientific">Thelephora ganbajun</name>
    <name type="common">Ganba fungus</name>
    <dbReference type="NCBI Taxonomy" id="370292"/>
    <lineage>
        <taxon>Eukaryota</taxon>
        <taxon>Fungi</taxon>
        <taxon>Dikarya</taxon>
        <taxon>Basidiomycota</taxon>
        <taxon>Agaricomycotina</taxon>
        <taxon>Agaricomycetes</taxon>
        <taxon>Thelephorales</taxon>
        <taxon>Thelephoraceae</taxon>
        <taxon>Thelephora</taxon>
    </lineage>
</organism>
<gene>
    <name evidence="1" type="ORF">BDM02DRAFT_3106262</name>
</gene>
<reference evidence="1" key="1">
    <citation type="submission" date="2019-10" db="EMBL/GenBank/DDBJ databases">
        <authorList>
            <consortium name="DOE Joint Genome Institute"/>
            <person name="Kuo A."/>
            <person name="Miyauchi S."/>
            <person name="Kiss E."/>
            <person name="Drula E."/>
            <person name="Kohler A."/>
            <person name="Sanchez-Garcia M."/>
            <person name="Andreopoulos B."/>
            <person name="Barry K.W."/>
            <person name="Bonito G."/>
            <person name="Buee M."/>
            <person name="Carver A."/>
            <person name="Chen C."/>
            <person name="Cichocki N."/>
            <person name="Clum A."/>
            <person name="Culley D."/>
            <person name="Crous P.W."/>
            <person name="Fauchery L."/>
            <person name="Girlanda M."/>
            <person name="Hayes R."/>
            <person name="Keri Z."/>
            <person name="Labutti K."/>
            <person name="Lipzen A."/>
            <person name="Lombard V."/>
            <person name="Magnuson J."/>
            <person name="Maillard F."/>
            <person name="Morin E."/>
            <person name="Murat C."/>
            <person name="Nolan M."/>
            <person name="Ohm R."/>
            <person name="Pangilinan J."/>
            <person name="Pereira M."/>
            <person name="Perotto S."/>
            <person name="Peter M."/>
            <person name="Riley R."/>
            <person name="Sitrit Y."/>
            <person name="Stielow B."/>
            <person name="Szollosi G."/>
            <person name="Zifcakova L."/>
            <person name="Stursova M."/>
            <person name="Spatafora J.W."/>
            <person name="Tedersoo L."/>
            <person name="Vaario L.-M."/>
            <person name="Yamada A."/>
            <person name="Yan M."/>
            <person name="Wang P."/>
            <person name="Xu J."/>
            <person name="Bruns T."/>
            <person name="Baldrian P."/>
            <person name="Vilgalys R."/>
            <person name="Henrissat B."/>
            <person name="Grigoriev I.V."/>
            <person name="Hibbett D."/>
            <person name="Nagy L.G."/>
            <person name="Martin F.M."/>
        </authorList>
    </citation>
    <scope>NUCLEOTIDE SEQUENCE</scope>
    <source>
        <strain evidence="1">P2</strain>
    </source>
</reference>
<accession>A0ACB6YX94</accession>
<name>A0ACB6YX94_THEGA</name>
<keyword evidence="2" id="KW-1185">Reference proteome</keyword>
<dbReference type="Proteomes" id="UP000886501">
    <property type="component" value="Unassembled WGS sequence"/>
</dbReference>
<evidence type="ECO:0000313" key="1">
    <source>
        <dbReference type="EMBL" id="KAF9641923.1"/>
    </source>
</evidence>
<feature type="non-terminal residue" evidence="1">
    <location>
        <position position="1"/>
    </location>
</feature>
<dbReference type="EMBL" id="MU118914">
    <property type="protein sequence ID" value="KAF9641923.1"/>
    <property type="molecule type" value="Genomic_DNA"/>
</dbReference>
<sequence length="71" mass="8375">VHKYVRELGQLARRFKEMNERTVVLKFWSGLNSELREIMAISRAEPEVDDLDEIIIKAKRAENSLEEQICE</sequence>
<reference evidence="1" key="2">
    <citation type="journal article" date="2020" name="Nat. Commun.">
        <title>Large-scale genome sequencing of mycorrhizal fungi provides insights into the early evolution of symbiotic traits.</title>
        <authorList>
            <person name="Miyauchi S."/>
            <person name="Kiss E."/>
            <person name="Kuo A."/>
            <person name="Drula E."/>
            <person name="Kohler A."/>
            <person name="Sanchez-Garcia M."/>
            <person name="Morin E."/>
            <person name="Andreopoulos B."/>
            <person name="Barry K.W."/>
            <person name="Bonito G."/>
            <person name="Buee M."/>
            <person name="Carver A."/>
            <person name="Chen C."/>
            <person name="Cichocki N."/>
            <person name="Clum A."/>
            <person name="Culley D."/>
            <person name="Crous P.W."/>
            <person name="Fauchery L."/>
            <person name="Girlanda M."/>
            <person name="Hayes R.D."/>
            <person name="Keri Z."/>
            <person name="LaButti K."/>
            <person name="Lipzen A."/>
            <person name="Lombard V."/>
            <person name="Magnuson J."/>
            <person name="Maillard F."/>
            <person name="Murat C."/>
            <person name="Nolan M."/>
            <person name="Ohm R.A."/>
            <person name="Pangilinan J."/>
            <person name="Pereira M.F."/>
            <person name="Perotto S."/>
            <person name="Peter M."/>
            <person name="Pfister S."/>
            <person name="Riley R."/>
            <person name="Sitrit Y."/>
            <person name="Stielow J.B."/>
            <person name="Szollosi G."/>
            <person name="Zifcakova L."/>
            <person name="Stursova M."/>
            <person name="Spatafora J.W."/>
            <person name="Tedersoo L."/>
            <person name="Vaario L.M."/>
            <person name="Yamada A."/>
            <person name="Yan M."/>
            <person name="Wang P."/>
            <person name="Xu J."/>
            <person name="Bruns T."/>
            <person name="Baldrian P."/>
            <person name="Vilgalys R."/>
            <person name="Dunand C."/>
            <person name="Henrissat B."/>
            <person name="Grigoriev I.V."/>
            <person name="Hibbett D."/>
            <person name="Nagy L.G."/>
            <person name="Martin F.M."/>
        </authorList>
    </citation>
    <scope>NUCLEOTIDE SEQUENCE</scope>
    <source>
        <strain evidence="1">P2</strain>
    </source>
</reference>
<protein>
    <submittedName>
        <fullName evidence="1">Uncharacterized protein</fullName>
    </submittedName>
</protein>
<evidence type="ECO:0000313" key="2">
    <source>
        <dbReference type="Proteomes" id="UP000886501"/>
    </source>
</evidence>
<proteinExistence type="predicted"/>